<organism evidence="1 2">
    <name type="scientific">Meganyctiphanes norvegica</name>
    <name type="common">Northern krill</name>
    <name type="synonym">Thysanopoda norvegica</name>
    <dbReference type="NCBI Taxonomy" id="48144"/>
    <lineage>
        <taxon>Eukaryota</taxon>
        <taxon>Metazoa</taxon>
        <taxon>Ecdysozoa</taxon>
        <taxon>Arthropoda</taxon>
        <taxon>Crustacea</taxon>
        <taxon>Multicrustacea</taxon>
        <taxon>Malacostraca</taxon>
        <taxon>Eumalacostraca</taxon>
        <taxon>Eucarida</taxon>
        <taxon>Euphausiacea</taxon>
        <taxon>Euphausiidae</taxon>
        <taxon>Meganyctiphanes</taxon>
    </lineage>
</organism>
<sequence>SVLIHPDEVRLAVESLKSDKNDGTYSLKSQNLIHASEILHGHLSILFTIMLKHGYSPNGMLLGTMVPIPKGKFNDLTNSKNYRAITISSLFGKLFDIIVLNREGQHLITNDLQFSFKSGSSTTMCTSMVRETITYFVHKGANVYSLVLDATKAFDRVNYC</sequence>
<reference evidence="1 2" key="1">
    <citation type="submission" date="2024-05" db="EMBL/GenBank/DDBJ databases">
        <authorList>
            <person name="Wallberg A."/>
        </authorList>
    </citation>
    <scope>NUCLEOTIDE SEQUENCE [LARGE SCALE GENOMIC DNA]</scope>
</reference>
<evidence type="ECO:0000313" key="1">
    <source>
        <dbReference type="EMBL" id="CAL4157430.1"/>
    </source>
</evidence>
<dbReference type="Proteomes" id="UP001497623">
    <property type="component" value="Unassembled WGS sequence"/>
</dbReference>
<evidence type="ECO:0008006" key="3">
    <source>
        <dbReference type="Google" id="ProtNLM"/>
    </source>
</evidence>
<feature type="non-terminal residue" evidence="1">
    <location>
        <position position="1"/>
    </location>
</feature>
<feature type="non-terminal residue" evidence="1">
    <location>
        <position position="160"/>
    </location>
</feature>
<comment type="caution">
    <text evidence="1">The sequence shown here is derived from an EMBL/GenBank/DDBJ whole genome shotgun (WGS) entry which is preliminary data.</text>
</comment>
<gene>
    <name evidence="1" type="ORF">MNOR_LOCUS31897</name>
</gene>
<evidence type="ECO:0000313" key="2">
    <source>
        <dbReference type="Proteomes" id="UP001497623"/>
    </source>
</evidence>
<name>A0AAV2S3G2_MEGNR</name>
<dbReference type="PANTHER" id="PTHR19446">
    <property type="entry name" value="REVERSE TRANSCRIPTASES"/>
    <property type="match status" value="1"/>
</dbReference>
<dbReference type="EMBL" id="CAXKWB010042131">
    <property type="protein sequence ID" value="CAL4157430.1"/>
    <property type="molecule type" value="Genomic_DNA"/>
</dbReference>
<proteinExistence type="predicted"/>
<keyword evidence="2" id="KW-1185">Reference proteome</keyword>
<protein>
    <recommendedName>
        <fullName evidence="3">Reverse transcriptase</fullName>
    </recommendedName>
</protein>
<dbReference type="AlphaFoldDB" id="A0AAV2S3G2"/>
<accession>A0AAV2S3G2</accession>